<evidence type="ECO:0000313" key="1">
    <source>
        <dbReference type="EMBL" id="ACY89658.1"/>
    </source>
</evidence>
<proteinExistence type="predicted"/>
<evidence type="ECO:0000313" key="2">
    <source>
        <dbReference type="Proteomes" id="UP000002695"/>
    </source>
</evidence>
<dbReference type="KEGG" id="seo:STM14_3229"/>
<dbReference type="PATRIC" id="fig|588858.6.peg.2997"/>
<dbReference type="Proteomes" id="UP000002695">
    <property type="component" value="Chromosome"/>
</dbReference>
<sequence length="45" mass="5284">MIEKLRMFFIEINYYALRLVDQTLEVAVLSLTSVLTETPHSTLQR</sequence>
<name>A0A0F6B567_SALT1</name>
<protein>
    <submittedName>
        <fullName evidence="1">Uncharacterized protein</fullName>
    </submittedName>
</protein>
<keyword evidence="2" id="KW-1185">Reference proteome</keyword>
<organism evidence="1 2">
    <name type="scientific">Salmonella typhimurium (strain 14028s / SGSC 2262)</name>
    <dbReference type="NCBI Taxonomy" id="588858"/>
    <lineage>
        <taxon>Bacteria</taxon>
        <taxon>Pseudomonadati</taxon>
        <taxon>Pseudomonadota</taxon>
        <taxon>Gammaproteobacteria</taxon>
        <taxon>Enterobacterales</taxon>
        <taxon>Enterobacteriaceae</taxon>
        <taxon>Salmonella</taxon>
    </lineage>
</organism>
<dbReference type="EMBL" id="CP001363">
    <property type="protein sequence ID" value="ACY89658.1"/>
    <property type="molecule type" value="Genomic_DNA"/>
</dbReference>
<gene>
    <name evidence="1" type="ordered locus">STM14_3229</name>
</gene>
<accession>A0A0F6B567</accession>
<dbReference type="AlphaFoldDB" id="A0A0F6B567"/>
<reference evidence="1 2" key="1">
    <citation type="journal article" date="2010" name="J. Bacteriol.">
        <title>Short-term signatures of evolutionary change in the Salmonella enterica serovar typhimurium 14028 genome.</title>
        <authorList>
            <person name="Jarvik T."/>
            <person name="Smillie C."/>
            <person name="Groisman E.A."/>
            <person name="Ochman H."/>
        </authorList>
    </citation>
    <scope>NUCLEOTIDE SEQUENCE [LARGE SCALE GENOMIC DNA]</scope>
    <source>
        <strain evidence="2">14028s / SGSC 2262</strain>
    </source>
</reference>
<dbReference type="HOGENOM" id="CLU_3316605_0_0_6"/>